<keyword evidence="3" id="KW-1185">Reference proteome</keyword>
<evidence type="ECO:0000256" key="1">
    <source>
        <dbReference type="SAM" id="MobiDB-lite"/>
    </source>
</evidence>
<dbReference type="AlphaFoldDB" id="A0AAV7PIY7"/>
<feature type="compositionally biased region" description="Polar residues" evidence="1">
    <location>
        <begin position="175"/>
        <end position="184"/>
    </location>
</feature>
<name>A0AAV7PIY7_PLEWA</name>
<evidence type="ECO:0000313" key="3">
    <source>
        <dbReference type="Proteomes" id="UP001066276"/>
    </source>
</evidence>
<proteinExistence type="predicted"/>
<organism evidence="2 3">
    <name type="scientific">Pleurodeles waltl</name>
    <name type="common">Iberian ribbed newt</name>
    <dbReference type="NCBI Taxonomy" id="8319"/>
    <lineage>
        <taxon>Eukaryota</taxon>
        <taxon>Metazoa</taxon>
        <taxon>Chordata</taxon>
        <taxon>Craniata</taxon>
        <taxon>Vertebrata</taxon>
        <taxon>Euteleostomi</taxon>
        <taxon>Amphibia</taxon>
        <taxon>Batrachia</taxon>
        <taxon>Caudata</taxon>
        <taxon>Salamandroidea</taxon>
        <taxon>Salamandridae</taxon>
        <taxon>Pleurodelinae</taxon>
        <taxon>Pleurodeles</taxon>
    </lineage>
</organism>
<comment type="caution">
    <text evidence="2">The sequence shown here is derived from an EMBL/GenBank/DDBJ whole genome shotgun (WGS) entry which is preliminary data.</text>
</comment>
<accession>A0AAV7PIY7</accession>
<dbReference type="Proteomes" id="UP001066276">
    <property type="component" value="Chromosome 7"/>
</dbReference>
<gene>
    <name evidence="2" type="ORF">NDU88_005575</name>
</gene>
<protein>
    <submittedName>
        <fullName evidence="2">Uncharacterized protein</fullName>
    </submittedName>
</protein>
<dbReference type="PROSITE" id="PS51257">
    <property type="entry name" value="PROKAR_LIPOPROTEIN"/>
    <property type="match status" value="1"/>
</dbReference>
<sequence length="237" mass="25560">MRSVVSNVGTSPGEGAGQGGAIFATMVFGCAMASENSSWRECLPEDFPCGISQKNASRGAGRFVRRGRSAPGHRRCRARPQSYSALKGVAQRTSSRLSQSVVRNGNDGRSELRVFAVPGLYASCESVKLWERLKAENGAPTEAPIQPGALSLSIRRSFTPAARPRPLKGTFRYDPTNSDNSGQDTTREETLNQNLQPAKRKCLAAQRTHLTASLQRTIALLPYCPLALLRSALQALG</sequence>
<dbReference type="EMBL" id="JANPWB010000011">
    <property type="protein sequence ID" value="KAJ1127172.1"/>
    <property type="molecule type" value="Genomic_DNA"/>
</dbReference>
<reference evidence="2" key="1">
    <citation type="journal article" date="2022" name="bioRxiv">
        <title>Sequencing and chromosome-scale assembly of the giantPleurodeles waltlgenome.</title>
        <authorList>
            <person name="Brown T."/>
            <person name="Elewa A."/>
            <person name="Iarovenko S."/>
            <person name="Subramanian E."/>
            <person name="Araus A.J."/>
            <person name="Petzold A."/>
            <person name="Susuki M."/>
            <person name="Suzuki K.-i.T."/>
            <person name="Hayashi T."/>
            <person name="Toyoda A."/>
            <person name="Oliveira C."/>
            <person name="Osipova E."/>
            <person name="Leigh N.D."/>
            <person name="Simon A."/>
            <person name="Yun M.H."/>
        </authorList>
    </citation>
    <scope>NUCLEOTIDE SEQUENCE</scope>
    <source>
        <strain evidence="2">20211129_DDA</strain>
        <tissue evidence="2">Liver</tissue>
    </source>
</reference>
<feature type="region of interest" description="Disordered" evidence="1">
    <location>
        <begin position="162"/>
        <end position="194"/>
    </location>
</feature>
<evidence type="ECO:0000313" key="2">
    <source>
        <dbReference type="EMBL" id="KAJ1127172.1"/>
    </source>
</evidence>